<protein>
    <submittedName>
        <fullName evidence="8">GtrA family protein</fullName>
    </submittedName>
</protein>
<dbReference type="GO" id="GO:0000271">
    <property type="term" value="P:polysaccharide biosynthetic process"/>
    <property type="evidence" value="ECO:0007669"/>
    <property type="project" value="InterPro"/>
</dbReference>
<evidence type="ECO:0000256" key="6">
    <source>
        <dbReference type="SAM" id="Phobius"/>
    </source>
</evidence>
<gene>
    <name evidence="8" type="ORF">DEM25_005020</name>
</gene>
<feature type="transmembrane region" description="Helical" evidence="6">
    <location>
        <begin position="94"/>
        <end position="114"/>
    </location>
</feature>
<comment type="similarity">
    <text evidence="2">Belongs to the GtrA family.</text>
</comment>
<evidence type="ECO:0000256" key="5">
    <source>
        <dbReference type="ARBA" id="ARBA00023136"/>
    </source>
</evidence>
<keyword evidence="5 6" id="KW-0472">Membrane</keyword>
<keyword evidence="4 6" id="KW-1133">Transmembrane helix</keyword>
<evidence type="ECO:0000256" key="2">
    <source>
        <dbReference type="ARBA" id="ARBA00009399"/>
    </source>
</evidence>
<dbReference type="EMBL" id="QFWV02000004">
    <property type="protein sequence ID" value="RKF07883.1"/>
    <property type="molecule type" value="Genomic_DNA"/>
</dbReference>
<evidence type="ECO:0000256" key="4">
    <source>
        <dbReference type="ARBA" id="ARBA00022989"/>
    </source>
</evidence>
<dbReference type="Pfam" id="PF04138">
    <property type="entry name" value="GtrA_DPMS_TM"/>
    <property type="match status" value="1"/>
</dbReference>
<proteinExistence type="inferred from homology"/>
<evidence type="ECO:0000256" key="1">
    <source>
        <dbReference type="ARBA" id="ARBA00004141"/>
    </source>
</evidence>
<comment type="caution">
    <text evidence="8">The sequence shown here is derived from an EMBL/GenBank/DDBJ whole genome shotgun (WGS) entry which is preliminary data.</text>
</comment>
<organism evidence="8 9">
    <name type="scientific">Oceaniradius stylonematis</name>
    <dbReference type="NCBI Taxonomy" id="2184161"/>
    <lineage>
        <taxon>Bacteria</taxon>
        <taxon>Pseudomonadati</taxon>
        <taxon>Pseudomonadota</taxon>
        <taxon>Alphaproteobacteria</taxon>
        <taxon>Hyphomicrobiales</taxon>
        <taxon>Ahrensiaceae</taxon>
        <taxon>Oceaniradius</taxon>
    </lineage>
</organism>
<dbReference type="AlphaFoldDB" id="A0A3A8APN2"/>
<feature type="transmembrane region" description="Helical" evidence="6">
    <location>
        <begin position="120"/>
        <end position="141"/>
    </location>
</feature>
<feature type="transmembrane region" description="Helical" evidence="6">
    <location>
        <begin position="27"/>
        <end position="45"/>
    </location>
</feature>
<feature type="transmembrane region" description="Helical" evidence="6">
    <location>
        <begin position="57"/>
        <end position="74"/>
    </location>
</feature>
<feature type="domain" description="GtrA/DPMS transmembrane" evidence="7">
    <location>
        <begin position="30"/>
        <end position="146"/>
    </location>
</feature>
<name>A0A3A8APN2_9HYPH</name>
<evidence type="ECO:0000256" key="3">
    <source>
        <dbReference type="ARBA" id="ARBA00022692"/>
    </source>
</evidence>
<evidence type="ECO:0000313" key="9">
    <source>
        <dbReference type="Proteomes" id="UP000246132"/>
    </source>
</evidence>
<dbReference type="PANTHER" id="PTHR38459">
    <property type="entry name" value="PROPHAGE BACTOPRENOL-LINKED GLUCOSE TRANSLOCASE HOMOLOG"/>
    <property type="match status" value="1"/>
</dbReference>
<reference evidence="8 9" key="1">
    <citation type="journal article" date="2018" name="Int. J. Syst. Bacteriol.">
        <title>Oceaniradius stylonemae gen. nov., sp. nov., isolated from a red alga, Stylonema cornu-cervi.</title>
        <authorList>
            <person name="Jeong S."/>
        </authorList>
    </citation>
    <scope>NUCLEOTIDE SEQUENCE [LARGE SCALE GENOMIC DNA]</scope>
    <source>
        <strain evidence="8 9">StC1</strain>
    </source>
</reference>
<dbReference type="Proteomes" id="UP000246132">
    <property type="component" value="Unassembled WGS sequence"/>
</dbReference>
<sequence length="150" mass="15836">MKQTGEHADAPGRGPAVQPARTRLGRLFSFAFAGGAGFIVDLAVLRGLIELAGLGPFAARIPAIGAAMLTTWLINRTFTFGASGRTVGNEAARYVTVAIIGAVLNYLIYSAVLLATPDWFLPEMATFVAVACVTVFSYLGYSRFVFGVKG</sequence>
<dbReference type="RefSeq" id="WP_109766977.1">
    <property type="nucleotide sequence ID" value="NZ_OZ252232.1"/>
</dbReference>
<dbReference type="InterPro" id="IPR051401">
    <property type="entry name" value="GtrA_CellWall_Glycosyl"/>
</dbReference>
<dbReference type="GO" id="GO:0005886">
    <property type="term" value="C:plasma membrane"/>
    <property type="evidence" value="ECO:0007669"/>
    <property type="project" value="TreeGrafter"/>
</dbReference>
<accession>A0A3A8APN2</accession>
<evidence type="ECO:0000313" key="8">
    <source>
        <dbReference type="EMBL" id="RKF07883.1"/>
    </source>
</evidence>
<evidence type="ECO:0000259" key="7">
    <source>
        <dbReference type="Pfam" id="PF04138"/>
    </source>
</evidence>
<keyword evidence="3 6" id="KW-0812">Transmembrane</keyword>
<comment type="subcellular location">
    <subcellularLocation>
        <location evidence="1">Membrane</location>
        <topology evidence="1">Multi-pass membrane protein</topology>
    </subcellularLocation>
</comment>
<dbReference type="OrthoDB" id="7360864at2"/>
<keyword evidence="9" id="KW-1185">Reference proteome</keyword>
<dbReference type="PANTHER" id="PTHR38459:SF1">
    <property type="entry name" value="PROPHAGE BACTOPRENOL-LINKED GLUCOSE TRANSLOCASE HOMOLOG"/>
    <property type="match status" value="1"/>
</dbReference>
<dbReference type="InterPro" id="IPR007267">
    <property type="entry name" value="GtrA_DPMS_TM"/>
</dbReference>